<feature type="repeat" description="ARM" evidence="2">
    <location>
        <begin position="244"/>
        <end position="288"/>
    </location>
</feature>
<dbReference type="InterPro" id="IPR000225">
    <property type="entry name" value="Armadillo"/>
</dbReference>
<comment type="caution">
    <text evidence="4">The sequence shown here is derived from an EMBL/GenBank/DDBJ whole genome shotgun (WGS) entry which is preliminary data.</text>
</comment>
<sequence>MISLDRAIAARTSGNVLPRKFQASATQVLVAAVLLQALLRLRSTEVWRSNVTAELSMAAALLEMGGAQASASASEPDREPLLPSALRTLADRKDLVEGQIAEYDGMPWFQRALFDTSAFQAHADWLKQWRQEWAAKIPKAPSSGPQSAASPIPKAREDAEDEAEDADADAGSPNFKLPAVAAAKAALEKFGTDWKAAGMDSVVEEVVNLMQSDPQNAFVQERGCESLRYLCTDDESRQAVAAKDAIPTILRSMELNENESEVQGYCCGTLVHLAATASTRRSIVQEKGLEAILRAMQMHPSNAFVQFKACAALANLAATSQEQSLLASLGGGEMILKTMRLHVHDLSVLEYCLGALHNLATYPGNQAALRTAGAVRVLRDAVRLHPQNHQVQQVGKKTIRLLKGRNAPDASKTFKAMVDGADRDKALEIVTRHPGILAAGPDVKDNMLQADLASNAINAARSLGNLFR</sequence>
<dbReference type="SUPFAM" id="SSF48371">
    <property type="entry name" value="ARM repeat"/>
    <property type="match status" value="1"/>
</dbReference>
<protein>
    <submittedName>
        <fullName evidence="4">AarA protein</fullName>
    </submittedName>
</protein>
<feature type="region of interest" description="Disordered" evidence="3">
    <location>
        <begin position="137"/>
        <end position="174"/>
    </location>
</feature>
<proteinExistence type="predicted"/>
<reference evidence="4" key="1">
    <citation type="submission" date="2021-02" db="EMBL/GenBank/DDBJ databases">
        <authorList>
            <person name="Dougan E. K."/>
            <person name="Rhodes N."/>
            <person name="Thang M."/>
            <person name="Chan C."/>
        </authorList>
    </citation>
    <scope>NUCLEOTIDE SEQUENCE</scope>
</reference>
<evidence type="ECO:0000256" key="1">
    <source>
        <dbReference type="ARBA" id="ARBA00022737"/>
    </source>
</evidence>
<feature type="compositionally biased region" description="Low complexity" evidence="3">
    <location>
        <begin position="138"/>
        <end position="153"/>
    </location>
</feature>
<feature type="compositionally biased region" description="Acidic residues" evidence="3">
    <location>
        <begin position="158"/>
        <end position="168"/>
    </location>
</feature>
<evidence type="ECO:0000313" key="5">
    <source>
        <dbReference type="Proteomes" id="UP000601435"/>
    </source>
</evidence>
<dbReference type="PANTHER" id="PTHR22895:SF0">
    <property type="entry name" value="ARMADILLO REPEAT-CONTAINING PROTEIN 6"/>
    <property type="match status" value="1"/>
</dbReference>
<dbReference type="AlphaFoldDB" id="A0A812IS22"/>
<evidence type="ECO:0000256" key="2">
    <source>
        <dbReference type="PROSITE-ProRule" id="PRU00259"/>
    </source>
</evidence>
<dbReference type="EMBL" id="CAJNJA010000002">
    <property type="protein sequence ID" value="CAE7150618.1"/>
    <property type="molecule type" value="Genomic_DNA"/>
</dbReference>
<feature type="repeat" description="ARM" evidence="2">
    <location>
        <begin position="287"/>
        <end position="331"/>
    </location>
</feature>
<evidence type="ECO:0000256" key="3">
    <source>
        <dbReference type="SAM" id="MobiDB-lite"/>
    </source>
</evidence>
<dbReference type="OrthoDB" id="449062at2759"/>
<dbReference type="InterPro" id="IPR016024">
    <property type="entry name" value="ARM-type_fold"/>
</dbReference>
<evidence type="ECO:0000313" key="4">
    <source>
        <dbReference type="EMBL" id="CAE7150618.1"/>
    </source>
</evidence>
<dbReference type="PROSITE" id="PS50176">
    <property type="entry name" value="ARM_REPEAT"/>
    <property type="match status" value="2"/>
</dbReference>
<gene>
    <name evidence="4" type="primary">aarA</name>
    <name evidence="4" type="ORF">SNEC2469_LOCUS175</name>
</gene>
<accession>A0A812IS22</accession>
<dbReference type="Proteomes" id="UP000601435">
    <property type="component" value="Unassembled WGS sequence"/>
</dbReference>
<keyword evidence="1" id="KW-0677">Repeat</keyword>
<dbReference type="InterPro" id="IPR011989">
    <property type="entry name" value="ARM-like"/>
</dbReference>
<name>A0A812IS22_9DINO</name>
<keyword evidence="5" id="KW-1185">Reference proteome</keyword>
<dbReference type="Gene3D" id="1.25.10.10">
    <property type="entry name" value="Leucine-rich Repeat Variant"/>
    <property type="match status" value="1"/>
</dbReference>
<dbReference type="PANTHER" id="PTHR22895">
    <property type="entry name" value="ARMADILLO REPEAT-CONTAINING PROTEIN 6"/>
    <property type="match status" value="1"/>
</dbReference>
<organism evidence="4 5">
    <name type="scientific">Symbiodinium necroappetens</name>
    <dbReference type="NCBI Taxonomy" id="1628268"/>
    <lineage>
        <taxon>Eukaryota</taxon>
        <taxon>Sar</taxon>
        <taxon>Alveolata</taxon>
        <taxon>Dinophyceae</taxon>
        <taxon>Suessiales</taxon>
        <taxon>Symbiodiniaceae</taxon>
        <taxon>Symbiodinium</taxon>
    </lineage>
</organism>
<dbReference type="SMART" id="SM00185">
    <property type="entry name" value="ARM"/>
    <property type="match status" value="3"/>
</dbReference>